<dbReference type="InterPro" id="IPR001647">
    <property type="entry name" value="HTH_TetR"/>
</dbReference>
<keyword evidence="2 4" id="KW-0238">DNA-binding</keyword>
<sequence length="215" mass="23906">MPRKPEPPRDLREACIAEALAVIERDGVEALSLREVARRLGVSHQAPYKHYPSRDHLLAEVVRRAFAAFAAHLDARPRAKDPFEDLHAMGRAYLDYALRHPLQYRLMFGTPLPDAEAHPDMMLDGRHAFGLLKSAIAALDEARPEPARPADPRQDALLVWSMLHGLASIGQCSALQTLRLPRAVMTAMHAHAMARMEEGLRAALPAARATRGRRT</sequence>
<dbReference type="RefSeq" id="WP_184382902.1">
    <property type="nucleotide sequence ID" value="NZ_JAFFQX010000011.1"/>
</dbReference>
<dbReference type="InterPro" id="IPR036271">
    <property type="entry name" value="Tet_transcr_reg_TetR-rel_C_sf"/>
</dbReference>
<evidence type="ECO:0000259" key="5">
    <source>
        <dbReference type="PROSITE" id="PS50977"/>
    </source>
</evidence>
<dbReference type="SUPFAM" id="SSF46689">
    <property type="entry name" value="Homeodomain-like"/>
    <property type="match status" value="1"/>
</dbReference>
<dbReference type="Gene3D" id="1.10.357.10">
    <property type="entry name" value="Tetracycline Repressor, domain 2"/>
    <property type="match status" value="1"/>
</dbReference>
<name>A0A840A5C1_9PROT</name>
<evidence type="ECO:0000256" key="3">
    <source>
        <dbReference type="ARBA" id="ARBA00023163"/>
    </source>
</evidence>
<proteinExistence type="predicted"/>
<dbReference type="InterPro" id="IPR050109">
    <property type="entry name" value="HTH-type_TetR-like_transc_reg"/>
</dbReference>
<evidence type="ECO:0000313" key="6">
    <source>
        <dbReference type="EMBL" id="MBB3896709.1"/>
    </source>
</evidence>
<feature type="DNA-binding region" description="H-T-H motif" evidence="4">
    <location>
        <begin position="32"/>
        <end position="51"/>
    </location>
</feature>
<protein>
    <submittedName>
        <fullName evidence="6">AcrR family transcriptional regulator</fullName>
    </submittedName>
</protein>
<dbReference type="PANTHER" id="PTHR30055:SF234">
    <property type="entry name" value="HTH-TYPE TRANSCRIPTIONAL REGULATOR BETI"/>
    <property type="match status" value="1"/>
</dbReference>
<reference evidence="6 7" key="1">
    <citation type="submission" date="2020-08" db="EMBL/GenBank/DDBJ databases">
        <title>Genomic Encyclopedia of Type Strains, Phase IV (KMG-IV): sequencing the most valuable type-strain genomes for metagenomic binning, comparative biology and taxonomic classification.</title>
        <authorList>
            <person name="Goeker M."/>
        </authorList>
    </citation>
    <scope>NUCLEOTIDE SEQUENCE [LARGE SCALE GENOMIC DNA]</scope>
    <source>
        <strain evidence="6 7">DSM 19979</strain>
    </source>
</reference>
<dbReference type="SUPFAM" id="SSF48498">
    <property type="entry name" value="Tetracyclin repressor-like, C-terminal domain"/>
    <property type="match status" value="1"/>
</dbReference>
<dbReference type="Proteomes" id="UP000553193">
    <property type="component" value="Unassembled WGS sequence"/>
</dbReference>
<dbReference type="EMBL" id="JACIDJ010000001">
    <property type="protein sequence ID" value="MBB3896709.1"/>
    <property type="molecule type" value="Genomic_DNA"/>
</dbReference>
<dbReference type="Pfam" id="PF00440">
    <property type="entry name" value="TetR_N"/>
    <property type="match status" value="1"/>
</dbReference>
<keyword evidence="1" id="KW-0805">Transcription regulation</keyword>
<dbReference type="GO" id="GO:0003700">
    <property type="term" value="F:DNA-binding transcription factor activity"/>
    <property type="evidence" value="ECO:0007669"/>
    <property type="project" value="TreeGrafter"/>
</dbReference>
<gene>
    <name evidence="6" type="ORF">GGQ83_000135</name>
</gene>
<dbReference type="InterPro" id="IPR025996">
    <property type="entry name" value="MT1864/Rv1816-like_C"/>
</dbReference>
<dbReference type="InterPro" id="IPR009057">
    <property type="entry name" value="Homeodomain-like_sf"/>
</dbReference>
<dbReference type="PANTHER" id="PTHR30055">
    <property type="entry name" value="HTH-TYPE TRANSCRIPTIONAL REGULATOR RUTR"/>
    <property type="match status" value="1"/>
</dbReference>
<evidence type="ECO:0000256" key="4">
    <source>
        <dbReference type="PROSITE-ProRule" id="PRU00335"/>
    </source>
</evidence>
<feature type="domain" description="HTH tetR-type" evidence="5">
    <location>
        <begin position="9"/>
        <end position="69"/>
    </location>
</feature>
<comment type="caution">
    <text evidence="6">The sequence shown here is derived from an EMBL/GenBank/DDBJ whole genome shotgun (WGS) entry which is preliminary data.</text>
</comment>
<evidence type="ECO:0000256" key="2">
    <source>
        <dbReference type="ARBA" id="ARBA00023125"/>
    </source>
</evidence>
<dbReference type="AlphaFoldDB" id="A0A840A5C1"/>
<evidence type="ECO:0000313" key="7">
    <source>
        <dbReference type="Proteomes" id="UP000553193"/>
    </source>
</evidence>
<dbReference type="PROSITE" id="PS50977">
    <property type="entry name" value="HTH_TETR_2"/>
    <property type="match status" value="1"/>
</dbReference>
<organism evidence="6 7">
    <name type="scientific">Roseococcus suduntuyensis</name>
    <dbReference type="NCBI Taxonomy" id="455361"/>
    <lineage>
        <taxon>Bacteria</taxon>
        <taxon>Pseudomonadati</taxon>
        <taxon>Pseudomonadota</taxon>
        <taxon>Alphaproteobacteria</taxon>
        <taxon>Acetobacterales</taxon>
        <taxon>Roseomonadaceae</taxon>
        <taxon>Roseococcus</taxon>
    </lineage>
</organism>
<evidence type="ECO:0000256" key="1">
    <source>
        <dbReference type="ARBA" id="ARBA00023015"/>
    </source>
</evidence>
<dbReference type="Pfam" id="PF13305">
    <property type="entry name" value="TetR_C_33"/>
    <property type="match status" value="1"/>
</dbReference>
<keyword evidence="7" id="KW-1185">Reference proteome</keyword>
<dbReference type="GO" id="GO:0000976">
    <property type="term" value="F:transcription cis-regulatory region binding"/>
    <property type="evidence" value="ECO:0007669"/>
    <property type="project" value="TreeGrafter"/>
</dbReference>
<accession>A0A840A5C1</accession>
<keyword evidence="3" id="KW-0804">Transcription</keyword>